<evidence type="ECO:0000313" key="1">
    <source>
        <dbReference type="EMBL" id="KAH8015011.1"/>
    </source>
</evidence>
<sequence length="156" mass="17330">MYVVGSSVKILDLRAPPGDWQNHTHSGLYGKHPSPPSSQRASEVRFKLTFIGQQGTCGLHPPPLEFPVSVQILKGNPEQTSHHPFLNIFLFFKQRFRELPFPLSHSLPRLCTEQNKMAAFSEQRLPTLGGEISQDLGKGAQPEVGRDLSPPLVKTP</sequence>
<organism evidence="1 2">
    <name type="scientific">Sphaerodactylus townsendi</name>
    <dbReference type="NCBI Taxonomy" id="933632"/>
    <lineage>
        <taxon>Eukaryota</taxon>
        <taxon>Metazoa</taxon>
        <taxon>Chordata</taxon>
        <taxon>Craniata</taxon>
        <taxon>Vertebrata</taxon>
        <taxon>Euteleostomi</taxon>
        <taxon>Lepidosauria</taxon>
        <taxon>Squamata</taxon>
        <taxon>Bifurcata</taxon>
        <taxon>Gekkota</taxon>
        <taxon>Sphaerodactylidae</taxon>
        <taxon>Sphaerodactylus</taxon>
    </lineage>
</organism>
<keyword evidence="2" id="KW-1185">Reference proteome</keyword>
<evidence type="ECO:0000313" key="2">
    <source>
        <dbReference type="Proteomes" id="UP000827872"/>
    </source>
</evidence>
<protein>
    <submittedName>
        <fullName evidence="1">Uncharacterized protein</fullName>
    </submittedName>
</protein>
<reference evidence="1" key="1">
    <citation type="submission" date="2021-08" db="EMBL/GenBank/DDBJ databases">
        <title>The first chromosome-level gecko genome reveals the dynamic sex chromosomes of Neotropical dwarf geckos (Sphaerodactylidae: Sphaerodactylus).</title>
        <authorList>
            <person name="Pinto B.J."/>
            <person name="Keating S.E."/>
            <person name="Gamble T."/>
        </authorList>
    </citation>
    <scope>NUCLEOTIDE SEQUENCE</scope>
    <source>
        <strain evidence="1">TG3544</strain>
    </source>
</reference>
<proteinExistence type="predicted"/>
<dbReference type="EMBL" id="CM037615">
    <property type="protein sequence ID" value="KAH8015011.1"/>
    <property type="molecule type" value="Genomic_DNA"/>
</dbReference>
<gene>
    <name evidence="1" type="ORF">K3G42_032845</name>
</gene>
<dbReference type="Proteomes" id="UP000827872">
    <property type="component" value="Linkage Group LG02"/>
</dbReference>
<name>A0ACB8G5J9_9SAUR</name>
<comment type="caution">
    <text evidence="1">The sequence shown here is derived from an EMBL/GenBank/DDBJ whole genome shotgun (WGS) entry which is preliminary data.</text>
</comment>
<accession>A0ACB8G5J9</accession>